<organism evidence="5 6">
    <name type="scientific">Penicillium capsulatum</name>
    <dbReference type="NCBI Taxonomy" id="69766"/>
    <lineage>
        <taxon>Eukaryota</taxon>
        <taxon>Fungi</taxon>
        <taxon>Dikarya</taxon>
        <taxon>Ascomycota</taxon>
        <taxon>Pezizomycotina</taxon>
        <taxon>Eurotiomycetes</taxon>
        <taxon>Eurotiomycetidae</taxon>
        <taxon>Eurotiales</taxon>
        <taxon>Aspergillaceae</taxon>
        <taxon>Penicillium</taxon>
    </lineage>
</organism>
<gene>
    <name evidence="5" type="ORF">N7492_002445</name>
</gene>
<dbReference type="Gene3D" id="3.40.50.1820">
    <property type="entry name" value="alpha/beta hydrolase"/>
    <property type="match status" value="1"/>
</dbReference>
<dbReference type="EMBL" id="JAPQKO010000002">
    <property type="protein sequence ID" value="KAJ5179235.1"/>
    <property type="molecule type" value="Genomic_DNA"/>
</dbReference>
<dbReference type="SUPFAM" id="SSF53474">
    <property type="entry name" value="alpha/beta-Hydrolases"/>
    <property type="match status" value="1"/>
</dbReference>
<evidence type="ECO:0000256" key="1">
    <source>
        <dbReference type="ARBA" id="ARBA00010088"/>
    </source>
</evidence>
<dbReference type="GO" id="GO:0004301">
    <property type="term" value="F:epoxide hydrolase activity"/>
    <property type="evidence" value="ECO:0007669"/>
    <property type="project" value="TreeGrafter"/>
</dbReference>
<dbReference type="PIRSF" id="PIRSF001112">
    <property type="entry name" value="Epoxide_hydrolase"/>
    <property type="match status" value="1"/>
</dbReference>
<keyword evidence="3" id="KW-0378">Hydrolase</keyword>
<proteinExistence type="inferred from homology"/>
<evidence type="ECO:0000256" key="2">
    <source>
        <dbReference type="ARBA" id="ARBA00022797"/>
    </source>
</evidence>
<dbReference type="GO" id="GO:0017000">
    <property type="term" value="P:antibiotic biosynthetic process"/>
    <property type="evidence" value="ECO:0007669"/>
    <property type="project" value="UniProtKB-ARBA"/>
</dbReference>
<reference evidence="5" key="1">
    <citation type="submission" date="2022-11" db="EMBL/GenBank/DDBJ databases">
        <authorList>
            <person name="Petersen C."/>
        </authorList>
    </citation>
    <scope>NUCLEOTIDE SEQUENCE</scope>
    <source>
        <strain evidence="5">IBT 21917</strain>
    </source>
</reference>
<evidence type="ECO:0000259" key="4">
    <source>
        <dbReference type="Pfam" id="PF06441"/>
    </source>
</evidence>
<dbReference type="Pfam" id="PF06441">
    <property type="entry name" value="EHN"/>
    <property type="match status" value="1"/>
</dbReference>
<dbReference type="GO" id="GO:0097176">
    <property type="term" value="P:epoxide metabolic process"/>
    <property type="evidence" value="ECO:0007669"/>
    <property type="project" value="TreeGrafter"/>
</dbReference>
<name>A0A9W9ILI9_9EURO</name>
<dbReference type="AlphaFoldDB" id="A0A9W9ILI9"/>
<dbReference type="Proteomes" id="UP001146351">
    <property type="component" value="Unassembled WGS sequence"/>
</dbReference>
<reference evidence="5" key="2">
    <citation type="journal article" date="2023" name="IMA Fungus">
        <title>Comparative genomic study of the Penicillium genus elucidates a diverse pangenome and 15 lateral gene transfer events.</title>
        <authorList>
            <person name="Petersen C."/>
            <person name="Sorensen T."/>
            <person name="Nielsen M.R."/>
            <person name="Sondergaard T.E."/>
            <person name="Sorensen J.L."/>
            <person name="Fitzpatrick D.A."/>
            <person name="Frisvad J.C."/>
            <person name="Nielsen K.L."/>
        </authorList>
    </citation>
    <scope>NUCLEOTIDE SEQUENCE</scope>
    <source>
        <strain evidence="5">IBT 21917</strain>
    </source>
</reference>
<protein>
    <submittedName>
        <fullName evidence="5">Alpha/beta-hydrolase</fullName>
    </submittedName>
</protein>
<dbReference type="InterPro" id="IPR016292">
    <property type="entry name" value="Epoxide_hydrolase"/>
</dbReference>
<comment type="caution">
    <text evidence="5">The sequence shown here is derived from an EMBL/GenBank/DDBJ whole genome shotgun (WGS) entry which is preliminary data.</text>
</comment>
<dbReference type="OrthoDB" id="7130006at2759"/>
<evidence type="ECO:0000313" key="6">
    <source>
        <dbReference type="Proteomes" id="UP001146351"/>
    </source>
</evidence>
<dbReference type="PANTHER" id="PTHR21661">
    <property type="entry name" value="EPOXIDE HYDROLASE 1-RELATED"/>
    <property type="match status" value="1"/>
</dbReference>
<dbReference type="InterPro" id="IPR010497">
    <property type="entry name" value="Epoxide_hydro_N"/>
</dbReference>
<keyword evidence="6" id="KW-1185">Reference proteome</keyword>
<sequence length="296" mass="33205">MTTRPFKIHVPDHKLERLRQKLALTDYPTDDPTSPNQTWGRGVPSSEIRRLAMVWQTSFDWRKVEAQLNKFPQFLTSVEVEGFGSYDIHHIHSRSPRSDAVPLLFLHGWPGSFIEVTRILEGLVQGADGSPVFHVIAPSLIDFGFSSSSGSKPFGMDQHAEALNGLMLALGYNQYMIQSGDVGSLITRFIALKYGRERCLAYHTNTSAPAEPTPATSPEVCAKMGETPLSNSEMKALERSAQFSKEGLGYYQQLSTKPQTIAYCLRDSPVGLLAWIYEKMHDWSDDYAWTDEEVLT</sequence>
<dbReference type="PANTHER" id="PTHR21661:SF35">
    <property type="entry name" value="EPOXIDE HYDROLASE"/>
    <property type="match status" value="1"/>
</dbReference>
<feature type="domain" description="Epoxide hydrolase N-terminal" evidence="4">
    <location>
        <begin position="4"/>
        <end position="116"/>
    </location>
</feature>
<keyword evidence="2" id="KW-0058">Aromatic hydrocarbons catabolism</keyword>
<accession>A0A9W9ILI9</accession>
<dbReference type="InterPro" id="IPR029058">
    <property type="entry name" value="AB_hydrolase_fold"/>
</dbReference>
<dbReference type="GO" id="GO:0072330">
    <property type="term" value="P:monocarboxylic acid biosynthetic process"/>
    <property type="evidence" value="ECO:0007669"/>
    <property type="project" value="UniProtKB-ARBA"/>
</dbReference>
<evidence type="ECO:0000313" key="5">
    <source>
        <dbReference type="EMBL" id="KAJ5179235.1"/>
    </source>
</evidence>
<comment type="similarity">
    <text evidence="1">Belongs to the peptidase S33 family.</text>
</comment>
<evidence type="ECO:0000256" key="3">
    <source>
        <dbReference type="ARBA" id="ARBA00022801"/>
    </source>
</evidence>